<dbReference type="Pfam" id="PF11905">
    <property type="entry name" value="DUF3425"/>
    <property type="match status" value="1"/>
</dbReference>
<feature type="region of interest" description="Disordered" evidence="1">
    <location>
        <begin position="1"/>
        <end position="57"/>
    </location>
</feature>
<sequence length="326" mass="37216">MSKSMAQRSCAAGSKYTPTNPNERIQRRKVQNRVNQRAHRCRSSKATSSKASTKQRHYHVERWRLDEQEATSVPSHMLEVHQTQPGKQHASARSHPGQQTDIYTHTRIEDSQTSFPAETWFPLPSDQLLHLIKYNVFRGLDQNKTLVESLMVQYLTPDTQDHGISQRPTYPSYTVIMSTSPDLSGSLAPTPIQMNVIHSTWINLLPFPTLRENLIKWEFSFDHVDLIRDLVGDLINVHIFSNTPSISMPGPVNPTRVVQLEDDEPTATQTGLIVWGEPHMAESWEATPGFLRKWAWAVEGCRELMASTNYWRELRGEQPIVEVPSV</sequence>
<keyword evidence="3" id="KW-1185">Reference proteome</keyword>
<organism evidence="2 3">
    <name type="scientific">Lophiostoma macrostomum CBS 122681</name>
    <dbReference type="NCBI Taxonomy" id="1314788"/>
    <lineage>
        <taxon>Eukaryota</taxon>
        <taxon>Fungi</taxon>
        <taxon>Dikarya</taxon>
        <taxon>Ascomycota</taxon>
        <taxon>Pezizomycotina</taxon>
        <taxon>Dothideomycetes</taxon>
        <taxon>Pleosporomycetidae</taxon>
        <taxon>Pleosporales</taxon>
        <taxon>Lophiostomataceae</taxon>
        <taxon>Lophiostoma</taxon>
    </lineage>
</organism>
<dbReference type="PANTHER" id="PTHR38116">
    <property type="entry name" value="CHROMOSOME 7, WHOLE GENOME SHOTGUN SEQUENCE"/>
    <property type="match status" value="1"/>
</dbReference>
<dbReference type="EMBL" id="MU004468">
    <property type="protein sequence ID" value="KAF2650073.1"/>
    <property type="molecule type" value="Genomic_DNA"/>
</dbReference>
<evidence type="ECO:0000313" key="3">
    <source>
        <dbReference type="Proteomes" id="UP000799324"/>
    </source>
</evidence>
<feature type="compositionally biased region" description="Basic residues" evidence="1">
    <location>
        <begin position="26"/>
        <end position="43"/>
    </location>
</feature>
<evidence type="ECO:0000313" key="2">
    <source>
        <dbReference type="EMBL" id="KAF2650073.1"/>
    </source>
</evidence>
<evidence type="ECO:0008006" key="4">
    <source>
        <dbReference type="Google" id="ProtNLM"/>
    </source>
</evidence>
<dbReference type="CDD" id="cd14688">
    <property type="entry name" value="bZIP_YAP"/>
    <property type="match status" value="1"/>
</dbReference>
<dbReference type="Proteomes" id="UP000799324">
    <property type="component" value="Unassembled WGS sequence"/>
</dbReference>
<protein>
    <recommendedName>
        <fullName evidence="4">BZIP domain-containing protein</fullName>
    </recommendedName>
</protein>
<name>A0A6A6SU10_9PLEO</name>
<dbReference type="PANTHER" id="PTHR38116:SF1">
    <property type="entry name" value="BZIP DOMAIN-CONTAINING PROTEIN"/>
    <property type="match status" value="1"/>
</dbReference>
<accession>A0A6A6SU10</accession>
<dbReference type="OrthoDB" id="2245989at2759"/>
<proteinExistence type="predicted"/>
<dbReference type="AlphaFoldDB" id="A0A6A6SU10"/>
<evidence type="ECO:0000256" key="1">
    <source>
        <dbReference type="SAM" id="MobiDB-lite"/>
    </source>
</evidence>
<dbReference type="InterPro" id="IPR021833">
    <property type="entry name" value="DUF3425"/>
</dbReference>
<reference evidence="2" key="1">
    <citation type="journal article" date="2020" name="Stud. Mycol.">
        <title>101 Dothideomycetes genomes: a test case for predicting lifestyles and emergence of pathogens.</title>
        <authorList>
            <person name="Haridas S."/>
            <person name="Albert R."/>
            <person name="Binder M."/>
            <person name="Bloem J."/>
            <person name="Labutti K."/>
            <person name="Salamov A."/>
            <person name="Andreopoulos B."/>
            <person name="Baker S."/>
            <person name="Barry K."/>
            <person name="Bills G."/>
            <person name="Bluhm B."/>
            <person name="Cannon C."/>
            <person name="Castanera R."/>
            <person name="Culley D."/>
            <person name="Daum C."/>
            <person name="Ezra D."/>
            <person name="Gonzalez J."/>
            <person name="Henrissat B."/>
            <person name="Kuo A."/>
            <person name="Liang C."/>
            <person name="Lipzen A."/>
            <person name="Lutzoni F."/>
            <person name="Magnuson J."/>
            <person name="Mondo S."/>
            <person name="Nolan M."/>
            <person name="Ohm R."/>
            <person name="Pangilinan J."/>
            <person name="Park H.-J."/>
            <person name="Ramirez L."/>
            <person name="Alfaro M."/>
            <person name="Sun H."/>
            <person name="Tritt A."/>
            <person name="Yoshinaga Y."/>
            <person name="Zwiers L.-H."/>
            <person name="Turgeon B."/>
            <person name="Goodwin S."/>
            <person name="Spatafora J."/>
            <person name="Crous P."/>
            <person name="Grigoriev I."/>
        </authorList>
    </citation>
    <scope>NUCLEOTIDE SEQUENCE</scope>
    <source>
        <strain evidence="2">CBS 122681</strain>
    </source>
</reference>
<gene>
    <name evidence="2" type="ORF">K491DRAFT_771217</name>
</gene>